<keyword evidence="3 7" id="KW-0812">Transmembrane</keyword>
<comment type="subcellular location">
    <subcellularLocation>
        <location evidence="1">Membrane</location>
        <topology evidence="1">Multi-pass membrane protein</topology>
    </subcellularLocation>
</comment>
<evidence type="ECO:0000259" key="8">
    <source>
        <dbReference type="Pfam" id="PF07970"/>
    </source>
</evidence>
<protein>
    <recommendedName>
        <fullName evidence="12">Endoplasmic reticulum-Golgi intermediate compartment protein 3</fullName>
    </recommendedName>
</protein>
<dbReference type="GO" id="GO:0016020">
    <property type="term" value="C:membrane"/>
    <property type="evidence" value="ECO:0007669"/>
    <property type="project" value="UniProtKB-SubCell"/>
</dbReference>
<evidence type="ECO:0000256" key="2">
    <source>
        <dbReference type="ARBA" id="ARBA00005648"/>
    </source>
</evidence>
<dbReference type="PANTHER" id="PTHR10984">
    <property type="entry name" value="ENDOPLASMIC RETICULUM-GOLGI INTERMEDIATE COMPARTMENT PROTEIN"/>
    <property type="match status" value="1"/>
</dbReference>
<evidence type="ECO:0000259" key="9">
    <source>
        <dbReference type="Pfam" id="PF13850"/>
    </source>
</evidence>
<dbReference type="STRING" id="2903.R1EXL7"/>
<dbReference type="GeneID" id="17267555"/>
<dbReference type="KEGG" id="ehx:EMIHUDRAFT_430522"/>
<reference evidence="11" key="1">
    <citation type="journal article" date="2013" name="Nature">
        <title>Pan genome of the phytoplankton Emiliania underpins its global distribution.</title>
        <authorList>
            <person name="Read B.A."/>
            <person name="Kegel J."/>
            <person name="Klute M.J."/>
            <person name="Kuo A."/>
            <person name="Lefebvre S.C."/>
            <person name="Maumus F."/>
            <person name="Mayer C."/>
            <person name="Miller J."/>
            <person name="Monier A."/>
            <person name="Salamov A."/>
            <person name="Young J."/>
            <person name="Aguilar M."/>
            <person name="Claverie J.M."/>
            <person name="Frickenhaus S."/>
            <person name="Gonzalez K."/>
            <person name="Herman E.K."/>
            <person name="Lin Y.C."/>
            <person name="Napier J."/>
            <person name="Ogata H."/>
            <person name="Sarno A.F."/>
            <person name="Shmutz J."/>
            <person name="Schroeder D."/>
            <person name="de Vargas C."/>
            <person name="Verret F."/>
            <person name="von Dassow P."/>
            <person name="Valentin K."/>
            <person name="Van de Peer Y."/>
            <person name="Wheeler G."/>
            <person name="Dacks J.B."/>
            <person name="Delwiche C.F."/>
            <person name="Dyhrman S.T."/>
            <person name="Glockner G."/>
            <person name="John U."/>
            <person name="Richards T."/>
            <person name="Worden A.Z."/>
            <person name="Zhang X."/>
            <person name="Grigoriev I.V."/>
            <person name="Allen A.E."/>
            <person name="Bidle K."/>
            <person name="Borodovsky M."/>
            <person name="Bowler C."/>
            <person name="Brownlee C."/>
            <person name="Cock J.M."/>
            <person name="Elias M."/>
            <person name="Gladyshev V.N."/>
            <person name="Groth M."/>
            <person name="Guda C."/>
            <person name="Hadaegh A."/>
            <person name="Iglesias-Rodriguez M.D."/>
            <person name="Jenkins J."/>
            <person name="Jones B.M."/>
            <person name="Lawson T."/>
            <person name="Leese F."/>
            <person name="Lindquist E."/>
            <person name="Lobanov A."/>
            <person name="Lomsadze A."/>
            <person name="Malik S.B."/>
            <person name="Marsh M.E."/>
            <person name="Mackinder L."/>
            <person name="Mock T."/>
            <person name="Mueller-Roeber B."/>
            <person name="Pagarete A."/>
            <person name="Parker M."/>
            <person name="Probert I."/>
            <person name="Quesneville H."/>
            <person name="Raines C."/>
            <person name="Rensing S.A."/>
            <person name="Riano-Pachon D.M."/>
            <person name="Richier S."/>
            <person name="Rokitta S."/>
            <person name="Shiraiwa Y."/>
            <person name="Soanes D.M."/>
            <person name="van der Giezen M."/>
            <person name="Wahlund T.M."/>
            <person name="Williams B."/>
            <person name="Wilson W."/>
            <person name="Wolfe G."/>
            <person name="Wurch L.L."/>
        </authorList>
    </citation>
    <scope>NUCLEOTIDE SEQUENCE</scope>
</reference>
<dbReference type="PaxDb" id="2903-EOD21974"/>
<dbReference type="InterPro" id="IPR012936">
    <property type="entry name" value="Erv_C"/>
</dbReference>
<feature type="region of interest" description="Disordered" evidence="6">
    <location>
        <begin position="1"/>
        <end position="31"/>
    </location>
</feature>
<evidence type="ECO:0000256" key="7">
    <source>
        <dbReference type="SAM" id="Phobius"/>
    </source>
</evidence>
<evidence type="ECO:0000313" key="11">
    <source>
        <dbReference type="Proteomes" id="UP000013827"/>
    </source>
</evidence>
<dbReference type="AlphaFoldDB" id="A0A0D3JEN9"/>
<proteinExistence type="inferred from homology"/>
<feature type="domain" description="Endoplasmic reticulum vesicle transporter N-terminal" evidence="9">
    <location>
        <begin position="39"/>
        <end position="128"/>
    </location>
</feature>
<dbReference type="OMA" id="GPTHGMY"/>
<dbReference type="Pfam" id="PF13850">
    <property type="entry name" value="ERGIC_N"/>
    <property type="match status" value="1"/>
</dbReference>
<feature type="domain" description="Endoplasmic reticulum vesicle transporter C-terminal" evidence="8">
    <location>
        <begin position="171"/>
        <end position="392"/>
    </location>
</feature>
<accession>A0A0D3JEN9</accession>
<dbReference type="InterPro" id="IPR039542">
    <property type="entry name" value="Erv_N"/>
</dbReference>
<evidence type="ECO:0000256" key="1">
    <source>
        <dbReference type="ARBA" id="ARBA00004141"/>
    </source>
</evidence>
<organism evidence="10 11">
    <name type="scientific">Emiliania huxleyi (strain CCMP1516)</name>
    <dbReference type="NCBI Taxonomy" id="280463"/>
    <lineage>
        <taxon>Eukaryota</taxon>
        <taxon>Haptista</taxon>
        <taxon>Haptophyta</taxon>
        <taxon>Prymnesiophyceae</taxon>
        <taxon>Isochrysidales</taxon>
        <taxon>Noelaerhabdaceae</taxon>
        <taxon>Emiliania</taxon>
    </lineage>
</organism>
<evidence type="ECO:0008006" key="12">
    <source>
        <dbReference type="Google" id="ProtNLM"/>
    </source>
</evidence>
<dbReference type="RefSeq" id="XP_005774403.1">
    <property type="nucleotide sequence ID" value="XM_005774346.1"/>
</dbReference>
<dbReference type="PANTHER" id="PTHR10984:SF25">
    <property type="entry name" value="ENDOPLASMIC RETICULUM-GOLGI INTERMEDIATE COMPARTMENT PROTEIN 3"/>
    <property type="match status" value="1"/>
</dbReference>
<keyword evidence="11" id="KW-1185">Reference proteome</keyword>
<dbReference type="InterPro" id="IPR045888">
    <property type="entry name" value="Erv"/>
</dbReference>
<evidence type="ECO:0000256" key="6">
    <source>
        <dbReference type="SAM" id="MobiDB-lite"/>
    </source>
</evidence>
<dbReference type="EnsemblProtists" id="EOD25599">
    <property type="protein sequence ID" value="EOD25599"/>
    <property type="gene ID" value="EMIHUDRAFT_418794"/>
</dbReference>
<feature type="compositionally biased region" description="Low complexity" evidence="6">
    <location>
        <begin position="22"/>
        <end position="31"/>
    </location>
</feature>
<dbReference type="RefSeq" id="XP_005778028.1">
    <property type="nucleotide sequence ID" value="XM_005777971.1"/>
</dbReference>
<feature type="transmembrane region" description="Helical" evidence="7">
    <location>
        <begin position="369"/>
        <end position="396"/>
    </location>
</feature>
<reference evidence="10" key="2">
    <citation type="submission" date="2024-10" db="UniProtKB">
        <authorList>
            <consortium name="EnsemblProtists"/>
        </authorList>
    </citation>
    <scope>IDENTIFICATION</scope>
</reference>
<feature type="transmembrane region" description="Helical" evidence="7">
    <location>
        <begin position="60"/>
        <end position="82"/>
    </location>
</feature>
<name>A0A0D3JEN9_EMIH1</name>
<dbReference type="GeneID" id="17271145"/>
<dbReference type="EnsemblProtists" id="EOD21974">
    <property type="protein sequence ID" value="EOD21974"/>
    <property type="gene ID" value="EMIHUDRAFT_430522"/>
</dbReference>
<dbReference type="GO" id="GO:0005783">
    <property type="term" value="C:endoplasmic reticulum"/>
    <property type="evidence" value="ECO:0007669"/>
    <property type="project" value="TreeGrafter"/>
</dbReference>
<evidence type="ECO:0000313" key="10">
    <source>
        <dbReference type="EnsemblProtists" id="EOD21974"/>
    </source>
</evidence>
<dbReference type="Proteomes" id="UP000013827">
    <property type="component" value="Unassembled WGS sequence"/>
</dbReference>
<evidence type="ECO:0000256" key="4">
    <source>
        <dbReference type="ARBA" id="ARBA00022989"/>
    </source>
</evidence>
<dbReference type="KEGG" id="ehx:EMIHUDRAFT_418794"/>
<keyword evidence="5 7" id="KW-0472">Membrane</keyword>
<dbReference type="GO" id="GO:0030134">
    <property type="term" value="C:COPII-coated ER to Golgi transport vesicle"/>
    <property type="evidence" value="ECO:0007669"/>
    <property type="project" value="TreeGrafter"/>
</dbReference>
<evidence type="ECO:0000256" key="3">
    <source>
        <dbReference type="ARBA" id="ARBA00022692"/>
    </source>
</evidence>
<dbReference type="Pfam" id="PF07970">
    <property type="entry name" value="COPIIcoated_ERV"/>
    <property type="match status" value="1"/>
</dbReference>
<evidence type="ECO:0000256" key="5">
    <source>
        <dbReference type="ARBA" id="ARBA00023136"/>
    </source>
</evidence>
<keyword evidence="4 7" id="KW-1133">Transmembrane helix</keyword>
<dbReference type="HOGENOM" id="CLU_034705_1_0_1"/>
<dbReference type="eggNOG" id="KOG2667">
    <property type="taxonomic scope" value="Eukaryota"/>
</dbReference>
<comment type="similarity">
    <text evidence="2">Belongs to the ERGIC family.</text>
</comment>
<sequence>MQGIAATGTTRTEALRKRRSGSAAEPEPEAASSHIASVVKSLDVYPKTLDDFKERTGSGAAVSVVSLSIIFLLVISEFYAYLTPTTTDHLYVDTSRGERIRVNLNLTFPNMPCAGMSLVAMDVAGEQQIDVVSNIIKTRRRLDGSKIGVELDDAHLRRQMAGKCGSCFQKRDEMPEAEGQCCNSCADVQSVYRAKALKRLVWEDHPLCQHEAMLLEPARLASIHEGCNLFGFLEVNKVAGNVHLAPGKAFQSAQGQLVHEFKPFDSHGYNISHVIHSLSFGVHYPGRQSPLDESTMILHNGSGVFQYYLKVVPTTYVFASGRNLTSCQYSVTEQFKSAHDPRNGFVLPGVFFIYDISPIMVTFREERPAFSYFLTSLCAIVGGVFTVAGIVDSCIYSASGGPGLKM</sequence>